<feature type="region of interest" description="Disordered" evidence="1">
    <location>
        <begin position="154"/>
        <end position="194"/>
    </location>
</feature>
<feature type="compositionally biased region" description="Basic and acidic residues" evidence="1">
    <location>
        <begin position="399"/>
        <end position="415"/>
    </location>
</feature>
<keyword evidence="4" id="KW-1185">Reference proteome</keyword>
<dbReference type="EMBL" id="JAMQBH010000015">
    <property type="protein sequence ID" value="MCM2516444.1"/>
    <property type="molecule type" value="Genomic_DNA"/>
</dbReference>
<proteinExistence type="predicted"/>
<keyword evidence="2" id="KW-1133">Transmembrane helix</keyword>
<organism evidence="3 4">
    <name type="scientific">Streptomyces griseoincarnatus</name>
    <dbReference type="NCBI Taxonomy" id="29305"/>
    <lineage>
        <taxon>Bacteria</taxon>
        <taxon>Bacillati</taxon>
        <taxon>Actinomycetota</taxon>
        <taxon>Actinomycetes</taxon>
        <taxon>Kitasatosporales</taxon>
        <taxon>Streptomycetaceae</taxon>
        <taxon>Streptomyces</taxon>
        <taxon>Streptomyces griseoincarnatus group</taxon>
    </lineage>
</organism>
<accession>A0ABT0W0U0</accession>
<dbReference type="Proteomes" id="UP001523263">
    <property type="component" value="Unassembled WGS sequence"/>
</dbReference>
<gene>
    <name evidence="3" type="ORF">NC658_24850</name>
</gene>
<keyword evidence="2" id="KW-0812">Transmembrane</keyword>
<feature type="compositionally biased region" description="Basic and acidic residues" evidence="1">
    <location>
        <begin position="1"/>
        <end position="11"/>
    </location>
</feature>
<feature type="region of interest" description="Disordered" evidence="1">
    <location>
        <begin position="1"/>
        <end position="97"/>
    </location>
</feature>
<feature type="transmembrane region" description="Helical" evidence="2">
    <location>
        <begin position="101"/>
        <end position="119"/>
    </location>
</feature>
<evidence type="ECO:0000256" key="1">
    <source>
        <dbReference type="SAM" id="MobiDB-lite"/>
    </source>
</evidence>
<dbReference type="RefSeq" id="WP_251099475.1">
    <property type="nucleotide sequence ID" value="NZ_JAMQBH010000015.1"/>
</dbReference>
<keyword evidence="2" id="KW-0472">Membrane</keyword>
<name>A0ABT0W0U0_STRGI</name>
<feature type="compositionally biased region" description="Basic and acidic residues" evidence="1">
    <location>
        <begin position="40"/>
        <end position="55"/>
    </location>
</feature>
<evidence type="ECO:0000313" key="4">
    <source>
        <dbReference type="Proteomes" id="UP001523263"/>
    </source>
</evidence>
<reference evidence="3 4" key="1">
    <citation type="submission" date="2022-06" db="EMBL/GenBank/DDBJ databases">
        <title>Whole genome sequence of Streptomyces griseoincarnatus RB7AG.</title>
        <authorList>
            <person name="Ray L."/>
            <person name="Behera S."/>
            <person name="Panda A.N."/>
        </authorList>
    </citation>
    <scope>NUCLEOTIDE SEQUENCE [LARGE SCALE GENOMIC DNA]</scope>
    <source>
        <strain evidence="3 4">RB7AG</strain>
    </source>
</reference>
<protein>
    <submittedName>
        <fullName evidence="3">Uncharacterized protein</fullName>
    </submittedName>
</protein>
<evidence type="ECO:0000256" key="2">
    <source>
        <dbReference type="SAM" id="Phobius"/>
    </source>
</evidence>
<comment type="caution">
    <text evidence="3">The sequence shown here is derived from an EMBL/GenBank/DDBJ whole genome shotgun (WGS) entry which is preliminary data.</text>
</comment>
<feature type="region of interest" description="Disordered" evidence="1">
    <location>
        <begin position="392"/>
        <end position="422"/>
    </location>
</feature>
<evidence type="ECO:0000313" key="3">
    <source>
        <dbReference type="EMBL" id="MCM2516444.1"/>
    </source>
</evidence>
<sequence>MAEKPSEEPRPESAAPSDDAWEQFLRDSEAGVPASAPKEPSARARMVTERLRALDEAQAAAAGRKGRRFGRSKPAAPARPEGWRTGPAWRETDGRASRRRTVWSVVGVLTAAALAVVAVNPSAALSWLPGGLGGGGADASGASASGVDASGVDASGVDASGVEASPLAPETARPTGAPGEAEGIPTRERPFTGSPAARWEAGADAIRLPRAKAVNGVPAARIEEALRGTKEFLAAANLDPAVLKGGEPVKALALVDPLEADYLADLRAAVRRPTEDNDPVSAFTRFDPEKVDLVGDVRVRGRMTVAPDTAAEGRALITADYTFVYGVARVGGDETTRVIVRRVLQVDAADPSRYQGTEGRLWIRDLASEVGNDDCREGDGLINPSFFSDLLSASPQAGETRDPYDRSTSVSREDECGVVSRT</sequence>